<dbReference type="Pfam" id="PF12799">
    <property type="entry name" value="LRR_4"/>
    <property type="match status" value="1"/>
</dbReference>
<keyword evidence="4" id="KW-1185">Reference proteome</keyword>
<evidence type="ECO:0000313" key="4">
    <source>
        <dbReference type="Proteomes" id="UP000838100"/>
    </source>
</evidence>
<dbReference type="Proteomes" id="UP000838100">
    <property type="component" value="Unassembled WGS sequence"/>
</dbReference>
<dbReference type="EMBL" id="CAKLPX010000001">
    <property type="protein sequence ID" value="CAH0990621.1"/>
    <property type="molecule type" value="Genomic_DNA"/>
</dbReference>
<protein>
    <recommendedName>
        <fullName evidence="5">Leucine-rich repeat domain-containing protein</fullName>
    </recommendedName>
</protein>
<evidence type="ECO:0008006" key="5">
    <source>
        <dbReference type="Google" id="ProtNLM"/>
    </source>
</evidence>
<keyword evidence="1" id="KW-0433">Leucine-rich repeat</keyword>
<dbReference type="InterPro" id="IPR001611">
    <property type="entry name" value="Leu-rich_rpt"/>
</dbReference>
<sequence>MPSIQQLKRLGLTVVVISSMIGCADYSFSVNENVVYTPPALLQDFQVEDKMLENCLQENIIDQNVSAAEQLTTLHCSNSNIQSLAGIGVFSNLQQINFSHNMIEDLAPLIELPELTTLLFNSNEITSLDAVAGLGLVERAEFLDNPALQCPEQDIFNNRVWQLPKHCQR</sequence>
<comment type="caution">
    <text evidence="3">The sequence shown here is derived from an EMBL/GenBank/DDBJ whole genome shotgun (WGS) entry which is preliminary data.</text>
</comment>
<dbReference type="SUPFAM" id="SSF52075">
    <property type="entry name" value="Outer arm dynein light chain 1"/>
    <property type="match status" value="1"/>
</dbReference>
<accession>A0ABM9ACB2</accession>
<gene>
    <name evidence="3" type="ORF">SIN8267_00715</name>
</gene>
<dbReference type="InterPro" id="IPR025875">
    <property type="entry name" value="Leu-rich_rpt_4"/>
</dbReference>
<dbReference type="InterPro" id="IPR032675">
    <property type="entry name" value="LRR_dom_sf"/>
</dbReference>
<evidence type="ECO:0000256" key="1">
    <source>
        <dbReference type="ARBA" id="ARBA00022614"/>
    </source>
</evidence>
<dbReference type="RefSeq" id="WP_237443300.1">
    <property type="nucleotide sequence ID" value="NZ_CAKLPX010000001.1"/>
</dbReference>
<reference evidence="3" key="1">
    <citation type="submission" date="2021-12" db="EMBL/GenBank/DDBJ databases">
        <authorList>
            <person name="Rodrigo-Torres L."/>
            <person name="Arahal R. D."/>
            <person name="Lucena T."/>
        </authorList>
    </citation>
    <scope>NUCLEOTIDE SEQUENCE</scope>
    <source>
        <strain evidence="3">CECT 8267</strain>
    </source>
</reference>
<evidence type="ECO:0000256" key="2">
    <source>
        <dbReference type="ARBA" id="ARBA00022737"/>
    </source>
</evidence>
<dbReference type="Gene3D" id="3.80.10.10">
    <property type="entry name" value="Ribonuclease Inhibitor"/>
    <property type="match status" value="1"/>
</dbReference>
<proteinExistence type="predicted"/>
<organism evidence="3 4">
    <name type="scientific">Sinobacterium norvegicum</name>
    <dbReference type="NCBI Taxonomy" id="1641715"/>
    <lineage>
        <taxon>Bacteria</taxon>
        <taxon>Pseudomonadati</taxon>
        <taxon>Pseudomonadota</taxon>
        <taxon>Gammaproteobacteria</taxon>
        <taxon>Cellvibrionales</taxon>
        <taxon>Spongiibacteraceae</taxon>
        <taxon>Sinobacterium</taxon>
    </lineage>
</organism>
<keyword evidence="2" id="KW-0677">Repeat</keyword>
<name>A0ABM9ACB2_9GAMM</name>
<evidence type="ECO:0000313" key="3">
    <source>
        <dbReference type="EMBL" id="CAH0990621.1"/>
    </source>
</evidence>
<dbReference type="PROSITE" id="PS51450">
    <property type="entry name" value="LRR"/>
    <property type="match status" value="1"/>
</dbReference>